<dbReference type="EMBL" id="BNCO01000053">
    <property type="protein sequence ID" value="GIL62830.1"/>
    <property type="molecule type" value="Genomic_DNA"/>
</dbReference>
<organism evidence="2 3">
    <name type="scientific">Volvox africanus</name>
    <dbReference type="NCBI Taxonomy" id="51714"/>
    <lineage>
        <taxon>Eukaryota</taxon>
        <taxon>Viridiplantae</taxon>
        <taxon>Chlorophyta</taxon>
        <taxon>core chlorophytes</taxon>
        <taxon>Chlorophyceae</taxon>
        <taxon>CS clade</taxon>
        <taxon>Chlamydomonadales</taxon>
        <taxon>Volvocaceae</taxon>
        <taxon>Volvox</taxon>
    </lineage>
</organism>
<feature type="region of interest" description="Disordered" evidence="1">
    <location>
        <begin position="654"/>
        <end position="687"/>
    </location>
</feature>
<feature type="non-terminal residue" evidence="2">
    <location>
        <position position="1"/>
    </location>
</feature>
<dbReference type="AlphaFoldDB" id="A0A8J4F689"/>
<feature type="region of interest" description="Disordered" evidence="1">
    <location>
        <begin position="49"/>
        <end position="77"/>
    </location>
</feature>
<accession>A0A8J4F689</accession>
<gene>
    <name evidence="2" type="ORF">Vafri_17003</name>
</gene>
<proteinExistence type="predicted"/>
<reference evidence="2" key="1">
    <citation type="journal article" date="2021" name="Proc. Natl. Acad. Sci. U.S.A.">
        <title>Three genomes in the algal genus Volvox reveal the fate of a haploid sex-determining region after a transition to homothallism.</title>
        <authorList>
            <person name="Yamamoto K."/>
            <person name="Hamaji T."/>
            <person name="Kawai-Toyooka H."/>
            <person name="Matsuzaki R."/>
            <person name="Takahashi F."/>
            <person name="Nishimura Y."/>
            <person name="Kawachi M."/>
            <person name="Noguchi H."/>
            <person name="Minakuchi Y."/>
            <person name="Umen J.G."/>
            <person name="Toyoda A."/>
            <person name="Nozaki H."/>
        </authorList>
    </citation>
    <scope>NUCLEOTIDE SEQUENCE</scope>
    <source>
        <strain evidence="2">NIES-3780</strain>
    </source>
</reference>
<evidence type="ECO:0000256" key="1">
    <source>
        <dbReference type="SAM" id="MobiDB-lite"/>
    </source>
</evidence>
<protein>
    <submittedName>
        <fullName evidence="2">Uncharacterized protein</fullName>
    </submittedName>
</protein>
<feature type="compositionally biased region" description="Pro residues" evidence="1">
    <location>
        <begin position="635"/>
        <end position="647"/>
    </location>
</feature>
<keyword evidence="3" id="KW-1185">Reference proteome</keyword>
<sequence>VRVSAAVRSSEAAAVNTAKSTVSDRAAASAGAATAAVAAAAAASGHDCQVQQDAEGTRPGAVQITASPPVPSSPTGPTLSGETIMLTATVGTAETLLPSAQVASPLRPPRAVLAAVEAPILAFVSLLCSITVLLQAVSDLCVHAPLQSPLLAPQPLEPPGDLGTAVTAVLRPLPKVSQHRPGGDFGYHQVPSCLMRGLVEWWAALLQAAELAAALAMAPPPPAATGCRAFTPGFSDWMADNYAVNAAQSLVSMVGTSLVTTRNKPGHGDLGGADAARGDTGKGIPVDASTAAADNAVIAAGRAMTGTGGRPNLMAVSSAEDGSRYSLNCDNESVMPCGPLPFEAAALSAGWLRAVRRMLLAAAAPTSSGRWQRMHLPSTDIHGAAAPGVPGQNAFIGSVVSGAAAASLATASAPAVNACSAPSASQGLIWLRVPLSQSWPNLRVTWAEWGYTWGQFLAYASDPRDVTELVEAARDLLLLSMADFSAAAAEVGGLADLCNCSGKSAVAARAAMTPAGTAAVGGGRHTADSPEGEACQCAGSQLSKQAGEEVRERLEAAVAVVARLVTPLPLDWLFMDGQEAEEGRGSGHGAPGAGLLLQQRQEEKVEEEALLHGVRSPCTQNCGNKRPRLALVPLQPSPPSPLPPPLQLPLQQGLEQEKQQQQLHLTDLDKTESSNRIEKEDQSADDSMEALVRDGLSSIRHDREEDCLAVGGGIGAGRRSGIHHEDIAGGLCGCLPIDACHEDWSSGSSARRDCSRGISGVGVGGRGEVFESACDARRGGVGGDIGFCGPASNLNGGGTGNATTGASTGAIPVAGPEGMRPPSLQAAQCQLKESILHIMERILPTF</sequence>
<feature type="compositionally biased region" description="Low complexity" evidence="1">
    <location>
        <begin position="654"/>
        <end position="663"/>
    </location>
</feature>
<feature type="compositionally biased region" description="Basic and acidic residues" evidence="1">
    <location>
        <begin position="666"/>
        <end position="682"/>
    </location>
</feature>
<feature type="region of interest" description="Disordered" evidence="1">
    <location>
        <begin position="629"/>
        <end position="648"/>
    </location>
</feature>
<name>A0A8J4F689_9CHLO</name>
<evidence type="ECO:0000313" key="2">
    <source>
        <dbReference type="EMBL" id="GIL62830.1"/>
    </source>
</evidence>
<evidence type="ECO:0000313" key="3">
    <source>
        <dbReference type="Proteomes" id="UP000747399"/>
    </source>
</evidence>
<dbReference type="Proteomes" id="UP000747399">
    <property type="component" value="Unassembled WGS sequence"/>
</dbReference>
<comment type="caution">
    <text evidence="2">The sequence shown here is derived from an EMBL/GenBank/DDBJ whole genome shotgun (WGS) entry which is preliminary data.</text>
</comment>
<feature type="non-terminal residue" evidence="2">
    <location>
        <position position="846"/>
    </location>
</feature>